<dbReference type="Pfam" id="PF03480">
    <property type="entry name" value="DctP"/>
    <property type="match status" value="1"/>
</dbReference>
<dbReference type="EMBL" id="UINC01001174">
    <property type="protein sequence ID" value="SUZ73302.1"/>
    <property type="molecule type" value="Genomic_DNA"/>
</dbReference>
<dbReference type="GO" id="GO:0055085">
    <property type="term" value="P:transmembrane transport"/>
    <property type="evidence" value="ECO:0007669"/>
    <property type="project" value="InterPro"/>
</dbReference>
<organism evidence="4">
    <name type="scientific">marine metagenome</name>
    <dbReference type="NCBI Taxonomy" id="408172"/>
    <lineage>
        <taxon>unclassified sequences</taxon>
        <taxon>metagenomes</taxon>
        <taxon>ecological metagenomes</taxon>
    </lineage>
</organism>
<dbReference type="NCBIfam" id="NF037995">
    <property type="entry name" value="TRAP_S1"/>
    <property type="match status" value="1"/>
</dbReference>
<dbReference type="InterPro" id="IPR004682">
    <property type="entry name" value="TRAP_DctP"/>
</dbReference>
<reference evidence="4" key="1">
    <citation type="submission" date="2018-05" db="EMBL/GenBank/DDBJ databases">
        <authorList>
            <person name="Lanie J.A."/>
            <person name="Ng W.-L."/>
            <person name="Kazmierczak K.M."/>
            <person name="Andrzejewski T.M."/>
            <person name="Davidsen T.M."/>
            <person name="Wayne K.J."/>
            <person name="Tettelin H."/>
            <person name="Glass J.I."/>
            <person name="Rusch D."/>
            <person name="Podicherti R."/>
            <person name="Tsui H.-C.T."/>
            <person name="Winkler M.E."/>
        </authorList>
    </citation>
    <scope>NUCLEOTIDE SEQUENCE</scope>
</reference>
<evidence type="ECO:0000256" key="2">
    <source>
        <dbReference type="ARBA" id="ARBA00022448"/>
    </source>
</evidence>
<dbReference type="CDD" id="cd13603">
    <property type="entry name" value="PBP2_TRAP_Siap_TeaA_like"/>
    <property type="match status" value="1"/>
</dbReference>
<dbReference type="PANTHER" id="PTHR33376">
    <property type="match status" value="1"/>
</dbReference>
<keyword evidence="3" id="KW-0732">Signal</keyword>
<proteinExistence type="inferred from homology"/>
<evidence type="ECO:0000256" key="3">
    <source>
        <dbReference type="ARBA" id="ARBA00022729"/>
    </source>
</evidence>
<dbReference type="Gene3D" id="3.40.190.170">
    <property type="entry name" value="Bacterial extracellular solute-binding protein, family 7"/>
    <property type="match status" value="1"/>
</dbReference>
<evidence type="ECO:0000313" key="4">
    <source>
        <dbReference type="EMBL" id="SUZ73302.1"/>
    </source>
</evidence>
<gene>
    <name evidence="4" type="ORF">METZ01_LOCUS26156</name>
</gene>
<dbReference type="PIRSF" id="PIRSF006470">
    <property type="entry name" value="DctB"/>
    <property type="match status" value="1"/>
</dbReference>
<keyword evidence="2" id="KW-0813">Transport</keyword>
<protein>
    <submittedName>
        <fullName evidence="4">Uncharacterized protein</fullName>
    </submittedName>
</protein>
<sequence length="328" mass="37448">MSIIKQITILLLFLFIASCSTKEEGYIFKYANEQPESAIRSQSMLFFKKQLETKTKDKIKVELFFSGVLGNERELMDLVATGVLQGTRGGFFADANPKFNLITLPFLVDGWDQALRLVNSSFMQKINIGARDNGFHIPATGISQGFRAYTNNKKPIKHPNDLKGMKMRVPMQEVYVQTALAFGSNPQELPFIEVYHALQTGVVDGQDNAPSNIWDFKIYEVSNYLTINNYATGPDPFMVNLKWYESLPNDLQTIFDDVARETIAISDKLNRKQESEFIQKLAQHLEVNYLTDDELEPFRKAVIPVYQYFVDQGSFSFEEIDKAREAAR</sequence>
<dbReference type="PROSITE" id="PS51257">
    <property type="entry name" value="PROKAR_LIPOPROTEIN"/>
    <property type="match status" value="1"/>
</dbReference>
<dbReference type="AlphaFoldDB" id="A0A381Q1Y4"/>
<accession>A0A381Q1Y4</accession>
<comment type="similarity">
    <text evidence="1">Belongs to the bacterial solute-binding protein 7 family.</text>
</comment>
<dbReference type="NCBIfam" id="TIGR00787">
    <property type="entry name" value="dctP"/>
    <property type="match status" value="1"/>
</dbReference>
<name>A0A381Q1Y4_9ZZZZ</name>
<dbReference type="PANTHER" id="PTHR33376:SF7">
    <property type="entry name" value="C4-DICARBOXYLATE-BINDING PROTEIN DCTB"/>
    <property type="match status" value="1"/>
</dbReference>
<dbReference type="InterPro" id="IPR018389">
    <property type="entry name" value="DctP_fam"/>
</dbReference>
<dbReference type="InterPro" id="IPR038404">
    <property type="entry name" value="TRAP_DctP_sf"/>
</dbReference>
<evidence type="ECO:0000256" key="1">
    <source>
        <dbReference type="ARBA" id="ARBA00009023"/>
    </source>
</evidence>
<dbReference type="GO" id="GO:0030288">
    <property type="term" value="C:outer membrane-bounded periplasmic space"/>
    <property type="evidence" value="ECO:0007669"/>
    <property type="project" value="InterPro"/>
</dbReference>